<sequence>MADSAHQKHTDQIFPTRPATPDDADHLARLINYAGEGMPYHVWQKSAEAGMDPWEVGRIRARRIEGAFTYRNAVIAEVEGDVAACLVTYPLPDKPEPIDYDTMPAMFVPLQELENLAPDTQYVNVLATHPEFRGMGCGTHLLAEAERMADGRPMSIIVSDGNTNARRLYEKTGYVETDARPIVKEDGWDCEGENWVLLVKRDPR</sequence>
<dbReference type="EMBL" id="JAICBX010000001">
    <property type="protein sequence ID" value="MBW8636858.1"/>
    <property type="molecule type" value="Genomic_DNA"/>
</dbReference>
<dbReference type="InterPro" id="IPR016181">
    <property type="entry name" value="Acyl_CoA_acyltransferase"/>
</dbReference>
<keyword evidence="2" id="KW-0012">Acyltransferase</keyword>
<dbReference type="InterPro" id="IPR050832">
    <property type="entry name" value="Bact_Acetyltransf"/>
</dbReference>
<dbReference type="CDD" id="cd04301">
    <property type="entry name" value="NAT_SF"/>
    <property type="match status" value="1"/>
</dbReference>
<dbReference type="Pfam" id="PF00583">
    <property type="entry name" value="Acetyltransf_1"/>
    <property type="match status" value="1"/>
</dbReference>
<organism evidence="5 6">
    <name type="scientific">Flavimaribacter sediminis</name>
    <dbReference type="NCBI Taxonomy" id="2865987"/>
    <lineage>
        <taxon>Bacteria</taxon>
        <taxon>Pseudomonadati</taxon>
        <taxon>Pseudomonadota</taxon>
        <taxon>Alphaproteobacteria</taxon>
        <taxon>Hyphomicrobiales</taxon>
        <taxon>Rhizobiaceae</taxon>
        <taxon>Flavimaribacter</taxon>
    </lineage>
</organism>
<dbReference type="SUPFAM" id="SSF55729">
    <property type="entry name" value="Acyl-CoA N-acyltransferases (Nat)"/>
    <property type="match status" value="1"/>
</dbReference>
<feature type="compositionally biased region" description="Basic and acidic residues" evidence="3">
    <location>
        <begin position="1"/>
        <end position="11"/>
    </location>
</feature>
<dbReference type="PROSITE" id="PS51186">
    <property type="entry name" value="GNAT"/>
    <property type="match status" value="1"/>
</dbReference>
<name>A0AAE2ZHZ9_9HYPH</name>
<keyword evidence="6" id="KW-1185">Reference proteome</keyword>
<evidence type="ECO:0000256" key="3">
    <source>
        <dbReference type="SAM" id="MobiDB-lite"/>
    </source>
</evidence>
<gene>
    <name evidence="5" type="ORF">K1W69_06635</name>
</gene>
<evidence type="ECO:0000259" key="4">
    <source>
        <dbReference type="PROSITE" id="PS51186"/>
    </source>
</evidence>
<comment type="caution">
    <text evidence="5">The sequence shown here is derived from an EMBL/GenBank/DDBJ whole genome shotgun (WGS) entry which is preliminary data.</text>
</comment>
<dbReference type="Gene3D" id="3.40.630.30">
    <property type="match status" value="1"/>
</dbReference>
<proteinExistence type="predicted"/>
<evidence type="ECO:0000256" key="1">
    <source>
        <dbReference type="ARBA" id="ARBA00022679"/>
    </source>
</evidence>
<evidence type="ECO:0000313" key="5">
    <source>
        <dbReference type="EMBL" id="MBW8636858.1"/>
    </source>
</evidence>
<keyword evidence="1" id="KW-0808">Transferase</keyword>
<dbReference type="AlphaFoldDB" id="A0AAE2ZHZ9"/>
<feature type="region of interest" description="Disordered" evidence="3">
    <location>
        <begin position="1"/>
        <end position="22"/>
    </location>
</feature>
<feature type="domain" description="N-acetyltransferase" evidence="4">
    <location>
        <begin position="14"/>
        <end position="203"/>
    </location>
</feature>
<dbReference type="PANTHER" id="PTHR43877">
    <property type="entry name" value="AMINOALKYLPHOSPHONATE N-ACETYLTRANSFERASE-RELATED-RELATED"/>
    <property type="match status" value="1"/>
</dbReference>
<evidence type="ECO:0000256" key="2">
    <source>
        <dbReference type="ARBA" id="ARBA00023315"/>
    </source>
</evidence>
<evidence type="ECO:0000313" key="6">
    <source>
        <dbReference type="Proteomes" id="UP001196509"/>
    </source>
</evidence>
<dbReference type="Proteomes" id="UP001196509">
    <property type="component" value="Unassembled WGS sequence"/>
</dbReference>
<dbReference type="GO" id="GO:0016747">
    <property type="term" value="F:acyltransferase activity, transferring groups other than amino-acyl groups"/>
    <property type="evidence" value="ECO:0007669"/>
    <property type="project" value="InterPro"/>
</dbReference>
<dbReference type="RefSeq" id="WP_220227504.1">
    <property type="nucleotide sequence ID" value="NZ_JAICBX010000001.1"/>
</dbReference>
<protein>
    <submittedName>
        <fullName evidence="5">GNAT family N-acetyltransferase</fullName>
    </submittedName>
</protein>
<reference evidence="5" key="1">
    <citation type="submission" date="2021-08" db="EMBL/GenBank/DDBJ databases">
        <title>Hoeflea bacterium WL0058 sp. nov., isolated from the sediment.</title>
        <authorList>
            <person name="Wang L."/>
            <person name="Zhang D."/>
        </authorList>
    </citation>
    <scope>NUCLEOTIDE SEQUENCE</scope>
    <source>
        <strain evidence="5">WL0058</strain>
    </source>
</reference>
<accession>A0AAE2ZHZ9</accession>
<dbReference type="InterPro" id="IPR000182">
    <property type="entry name" value="GNAT_dom"/>
</dbReference>